<name>A0A5J4YZB2_PORPP</name>
<accession>A0A5J4YZB2</accession>
<protein>
    <submittedName>
        <fullName evidence="2">Uncharacterized protein</fullName>
    </submittedName>
</protein>
<feature type="compositionally biased region" description="Basic residues" evidence="1">
    <location>
        <begin position="83"/>
        <end position="96"/>
    </location>
</feature>
<keyword evidence="3" id="KW-1185">Reference proteome</keyword>
<gene>
    <name evidence="2" type="ORF">FVE85_0710</name>
</gene>
<comment type="caution">
    <text evidence="2">The sequence shown here is derived from an EMBL/GenBank/DDBJ whole genome shotgun (WGS) entry which is preliminary data.</text>
</comment>
<evidence type="ECO:0000313" key="3">
    <source>
        <dbReference type="Proteomes" id="UP000324585"/>
    </source>
</evidence>
<dbReference type="Proteomes" id="UP000324585">
    <property type="component" value="Unassembled WGS sequence"/>
</dbReference>
<sequence>MDRHWRHVRHNVHICASISIQRGQTKHLRVQLRRRRRLLSIHPNHVQSASDAEVESLLYDSTRFVAKETDHSCRLAVRAAVRAPRRPQSTHKRHPSRTQPCPWAKSQTLLGICRAGTLPSLSAYRLIEVRRAGNRYVRLAG</sequence>
<reference evidence="3" key="1">
    <citation type="journal article" date="2019" name="Nat. Commun.">
        <title>Expansion of phycobilisome linker gene families in mesophilic red algae.</title>
        <authorList>
            <person name="Lee J."/>
            <person name="Kim D."/>
            <person name="Bhattacharya D."/>
            <person name="Yoon H.S."/>
        </authorList>
    </citation>
    <scope>NUCLEOTIDE SEQUENCE [LARGE SCALE GENOMIC DNA]</scope>
    <source>
        <strain evidence="3">CCMP 1328</strain>
    </source>
</reference>
<feature type="region of interest" description="Disordered" evidence="1">
    <location>
        <begin position="82"/>
        <end position="101"/>
    </location>
</feature>
<organism evidence="2 3">
    <name type="scientific">Porphyridium purpureum</name>
    <name type="common">Red alga</name>
    <name type="synonym">Porphyridium cruentum</name>
    <dbReference type="NCBI Taxonomy" id="35688"/>
    <lineage>
        <taxon>Eukaryota</taxon>
        <taxon>Rhodophyta</taxon>
        <taxon>Bangiophyceae</taxon>
        <taxon>Porphyridiales</taxon>
        <taxon>Porphyridiaceae</taxon>
        <taxon>Porphyridium</taxon>
    </lineage>
</organism>
<proteinExistence type="predicted"/>
<dbReference type="AlphaFoldDB" id="A0A5J4YZB2"/>
<evidence type="ECO:0000313" key="2">
    <source>
        <dbReference type="EMBL" id="KAA8496981.1"/>
    </source>
</evidence>
<evidence type="ECO:0000256" key="1">
    <source>
        <dbReference type="SAM" id="MobiDB-lite"/>
    </source>
</evidence>
<dbReference type="EMBL" id="VRMN01000002">
    <property type="protein sequence ID" value="KAA8496981.1"/>
    <property type="molecule type" value="Genomic_DNA"/>
</dbReference>